<evidence type="ECO:0000313" key="3">
    <source>
        <dbReference type="Proteomes" id="UP000518300"/>
    </source>
</evidence>
<evidence type="ECO:0000256" key="1">
    <source>
        <dbReference type="SAM" id="SignalP"/>
    </source>
</evidence>
<feature type="signal peptide" evidence="1">
    <location>
        <begin position="1"/>
        <end position="23"/>
    </location>
</feature>
<accession>A0A848LYK4</accession>
<dbReference type="Proteomes" id="UP000518300">
    <property type="component" value="Unassembled WGS sequence"/>
</dbReference>
<dbReference type="RefSeq" id="WP_169351836.1">
    <property type="nucleotide sequence ID" value="NZ_JABBJJ010000461.1"/>
</dbReference>
<keyword evidence="3" id="KW-1185">Reference proteome</keyword>
<keyword evidence="1" id="KW-0732">Signal</keyword>
<name>A0A848LYK4_9BACT</name>
<evidence type="ECO:0000313" key="2">
    <source>
        <dbReference type="EMBL" id="NMO22709.1"/>
    </source>
</evidence>
<feature type="chain" id="PRO_5032798314" evidence="1">
    <location>
        <begin position="24"/>
        <end position="160"/>
    </location>
</feature>
<sequence>MDLSRVLRVSCIVLLCASAGCTAARGSVPLRADGSPGPEECSEEALKTMRILRMRVGDAAKVELDANQIDRRNITLYDGPVESYLDGPLGMLEAGTRLYGHVWTSGRQIVVRYYEAHPVDGEPVPICAVGRDISKKSDSRPGLAVLDYSGALVFVVNSFR</sequence>
<keyword evidence="2" id="KW-0723">Serine/threonine-protein kinase</keyword>
<protein>
    <submittedName>
        <fullName evidence="2">Serine/threonine protein kinase</fullName>
    </submittedName>
</protein>
<comment type="caution">
    <text evidence="2">The sequence shown here is derived from an EMBL/GenBank/DDBJ whole genome shotgun (WGS) entry which is preliminary data.</text>
</comment>
<keyword evidence="2" id="KW-0808">Transferase</keyword>
<gene>
    <name evidence="2" type="ORF">HG543_48815</name>
</gene>
<keyword evidence="2" id="KW-0418">Kinase</keyword>
<dbReference type="PROSITE" id="PS51257">
    <property type="entry name" value="PROKAR_LIPOPROTEIN"/>
    <property type="match status" value="1"/>
</dbReference>
<proteinExistence type="predicted"/>
<dbReference type="AlphaFoldDB" id="A0A848LYK4"/>
<dbReference type="EMBL" id="JABBJJ010000461">
    <property type="protein sequence ID" value="NMO22709.1"/>
    <property type="molecule type" value="Genomic_DNA"/>
</dbReference>
<dbReference type="GO" id="GO:0004674">
    <property type="term" value="F:protein serine/threonine kinase activity"/>
    <property type="evidence" value="ECO:0007669"/>
    <property type="project" value="UniProtKB-KW"/>
</dbReference>
<reference evidence="2 3" key="1">
    <citation type="submission" date="2020-04" db="EMBL/GenBank/DDBJ databases">
        <title>Draft genome of Pyxidicoccus fallax type strain.</title>
        <authorList>
            <person name="Whitworth D.E."/>
        </authorList>
    </citation>
    <scope>NUCLEOTIDE SEQUENCE [LARGE SCALE GENOMIC DNA]</scope>
    <source>
        <strain evidence="2 3">DSM 14698</strain>
    </source>
</reference>
<organism evidence="2 3">
    <name type="scientific">Pyxidicoccus fallax</name>
    <dbReference type="NCBI Taxonomy" id="394095"/>
    <lineage>
        <taxon>Bacteria</taxon>
        <taxon>Pseudomonadati</taxon>
        <taxon>Myxococcota</taxon>
        <taxon>Myxococcia</taxon>
        <taxon>Myxococcales</taxon>
        <taxon>Cystobacterineae</taxon>
        <taxon>Myxococcaceae</taxon>
        <taxon>Pyxidicoccus</taxon>
    </lineage>
</organism>